<sequence length="1216" mass="136386">MDYCALFLKDRKAREDLLQTQHISVIPIGILENACLQLESAVQSAPDITATLDALIKLSHTHSQLAEAGSPSCMRHIQSAIYNVEQAMELYKLSCTAEDAETEARLYNALGGALLQRYIHGSNREDCDQAVTAHRRSLGLTMPTVPSNIRSMRHYRLALSIMFSAHRMVNINYKPTKLLDEAYYLNLEALRLDQTNYMSHLLQGALFMEASYHNFISLPTSGFSVLESTECYNNSVGSCRFVLSQTNCAHTFTFAKLAYLSLELSITRHFNWVEAFDYFANVLYDMLLNESESSWIDCRYAIFLINILQTLIQYREVKSQTRCLVELLHCRLDELLPTTHFERPELHYLFGGFLLMRHPARGRYARIQDVSPGIWHLREALRLTLDGHPRQACYLTTYAKGLALSQLAFDRSSKASDMDFMCQEIETWLAALDNISQQQGLPVGLCSETWSAFRPFFATAGPPIVSDQEVTYLSQNYDKLTRFGLSVRDSSLPQTYQTILRIAGASKSFFIRLHQNRGSSSASVSNLESKYIDESLEHWKELYSLSECTRNQAFIEFRIGNSLLAKARKFARAFNFAECYKLTTEGLEYMSRSLQTRTPATTMDDIVDMSILASAYAEHHILFLLYNPHSGSTQLELAMELFHLSVAMAISLCISAEIIHSILDAWTRYAVMLNNDSALDAYIGHTAVATQLSWVGFDVQTRYEHLLRISSLAPDASVYACLKNSPALAVEFLETFRSILFSQTLSLRSQQHELRASHPSLASELERIGKAIEMRSFGNRAQLKQCNRFDLDIDRRHHETLDLRTLGEEWDEVVLQIRNVPGYESFLQTPSVQSLCQAANNGPVVMIVASEKHEACYAILIFGPSVSDIQSMKLPLTIPKAEELSKRFSTNLFSAHLRKANTGTDYLQHEAERGVKQKGKVSSECPKLGSYAVLKELWELVMQPVIELVETHSPASCKDGSLLHIWLIVAGILSSLPLHAAGIYEPDGTTVNRCCVLDRVICSYAPSLSALNRKPPSELLSETKLFAFGGGQGLSAASREVEAVRSICSPKMTVSVASAHATPEGIKKEMQNAHIVHFACHGTQDLANPLRSRLEFSRSSKIEVEELMSEPMPNARLAVLLACETAQGDQQLTEESLHLAGTMLFAGFYGAVGTLWKMEDQDGPLVCEEFYKGLLEGDEEVVQYSRAGEALHRAVRKLKESGAHVLRWASFVHIGR</sequence>
<dbReference type="AlphaFoldDB" id="A0A8H3AMR9"/>
<accession>A0A8H3AMR9</accession>
<proteinExistence type="predicted"/>
<dbReference type="EMBL" id="CAJMWV010001177">
    <property type="protein sequence ID" value="CAE6429600.1"/>
    <property type="molecule type" value="Genomic_DNA"/>
</dbReference>
<comment type="caution">
    <text evidence="2">The sequence shown here is derived from an EMBL/GenBank/DDBJ whole genome shotgun (WGS) entry which is preliminary data.</text>
</comment>
<dbReference type="Pfam" id="PF12770">
    <property type="entry name" value="CHAT"/>
    <property type="match status" value="1"/>
</dbReference>
<organism evidence="2 3">
    <name type="scientific">Rhizoctonia solani</name>
    <dbReference type="NCBI Taxonomy" id="456999"/>
    <lineage>
        <taxon>Eukaryota</taxon>
        <taxon>Fungi</taxon>
        <taxon>Dikarya</taxon>
        <taxon>Basidiomycota</taxon>
        <taxon>Agaricomycotina</taxon>
        <taxon>Agaricomycetes</taxon>
        <taxon>Cantharellales</taxon>
        <taxon>Ceratobasidiaceae</taxon>
        <taxon>Rhizoctonia</taxon>
    </lineage>
</organism>
<gene>
    <name evidence="2" type="ORF">RDB_LOCUS41835</name>
</gene>
<feature type="domain" description="CHAT" evidence="1">
    <location>
        <begin position="933"/>
        <end position="1216"/>
    </location>
</feature>
<protein>
    <recommendedName>
        <fullName evidence="1">CHAT domain-containing protein</fullName>
    </recommendedName>
</protein>
<dbReference type="OrthoDB" id="3496539at2759"/>
<dbReference type="InterPro" id="IPR024983">
    <property type="entry name" value="CHAT_dom"/>
</dbReference>
<evidence type="ECO:0000313" key="2">
    <source>
        <dbReference type="EMBL" id="CAE6429600.1"/>
    </source>
</evidence>
<dbReference type="Proteomes" id="UP000663831">
    <property type="component" value="Unassembled WGS sequence"/>
</dbReference>
<reference evidence="2" key="1">
    <citation type="submission" date="2021-01" db="EMBL/GenBank/DDBJ databases">
        <authorList>
            <person name="Kaushik A."/>
        </authorList>
    </citation>
    <scope>NUCLEOTIDE SEQUENCE</scope>
    <source>
        <strain evidence="2">AG3-1AP</strain>
    </source>
</reference>
<evidence type="ECO:0000313" key="3">
    <source>
        <dbReference type="Proteomes" id="UP000663831"/>
    </source>
</evidence>
<name>A0A8H3AMR9_9AGAM</name>
<evidence type="ECO:0000259" key="1">
    <source>
        <dbReference type="Pfam" id="PF12770"/>
    </source>
</evidence>